<evidence type="ECO:0000256" key="2">
    <source>
        <dbReference type="SAM" id="SignalP"/>
    </source>
</evidence>
<dbReference type="STRING" id="1121898.GCA_000422725_01542"/>
<reference evidence="3 4" key="1">
    <citation type="submission" date="2013-09" db="EMBL/GenBank/DDBJ databases">
        <authorList>
            <person name="Zeng Z."/>
            <person name="Chen C."/>
        </authorList>
    </citation>
    <scope>NUCLEOTIDE SEQUENCE [LARGE SCALE GENOMIC DNA]</scope>
    <source>
        <strain evidence="3 4">WB 4.1-42</strain>
    </source>
</reference>
<sequence>MKKSTALKNALFAALLVAGMNVVSSCDSCSRRDEGSNSTGTSDGNEANGDIDGSETPADNENSGSTEGTGDNANAGTDGSSSMNVPRSGSATGTSSSTSGSASSASTPKKNGLTEEQITDKVENSSSQATNSKGEPIISGGTSGTGQGTGTGSTGNNSRVTTKKDQLTH</sequence>
<dbReference type="EMBL" id="JRLY01000002">
    <property type="protein sequence ID" value="KGO94302.1"/>
    <property type="molecule type" value="Genomic_DNA"/>
</dbReference>
<evidence type="ECO:0008006" key="5">
    <source>
        <dbReference type="Google" id="ProtNLM"/>
    </source>
</evidence>
<feature type="compositionally biased region" description="Low complexity" evidence="1">
    <location>
        <begin position="88"/>
        <end position="107"/>
    </location>
</feature>
<dbReference type="AlphaFoldDB" id="A0A0A2MNQ1"/>
<protein>
    <recommendedName>
        <fullName evidence="5">Lipoprotein</fullName>
    </recommendedName>
</protein>
<accession>A0A0A2MNQ1</accession>
<dbReference type="PROSITE" id="PS51257">
    <property type="entry name" value="PROKAR_LIPOPROTEIN"/>
    <property type="match status" value="1"/>
</dbReference>
<dbReference type="eggNOG" id="ENOG5030ZDR">
    <property type="taxonomic scope" value="Bacteria"/>
</dbReference>
<feature type="compositionally biased region" description="Polar residues" evidence="1">
    <location>
        <begin position="36"/>
        <end position="45"/>
    </location>
</feature>
<feature type="region of interest" description="Disordered" evidence="1">
    <location>
        <begin position="25"/>
        <end position="169"/>
    </location>
</feature>
<name>A0A0A2MNQ1_9FLAO</name>
<evidence type="ECO:0000256" key="1">
    <source>
        <dbReference type="SAM" id="MobiDB-lite"/>
    </source>
</evidence>
<gene>
    <name evidence="3" type="ORF">Q766_05115</name>
</gene>
<feature type="compositionally biased region" description="Polar residues" evidence="1">
    <location>
        <begin position="57"/>
        <end position="87"/>
    </location>
</feature>
<organism evidence="3 4">
    <name type="scientific">Flavobacterium subsaxonicum WB 4.1-42 = DSM 21790</name>
    <dbReference type="NCBI Taxonomy" id="1121898"/>
    <lineage>
        <taxon>Bacteria</taxon>
        <taxon>Pseudomonadati</taxon>
        <taxon>Bacteroidota</taxon>
        <taxon>Flavobacteriia</taxon>
        <taxon>Flavobacteriales</taxon>
        <taxon>Flavobacteriaceae</taxon>
        <taxon>Flavobacterium</taxon>
    </lineage>
</organism>
<comment type="caution">
    <text evidence="3">The sequence shown here is derived from an EMBL/GenBank/DDBJ whole genome shotgun (WGS) entry which is preliminary data.</text>
</comment>
<keyword evidence="4" id="KW-1185">Reference proteome</keyword>
<dbReference type="Proteomes" id="UP000030111">
    <property type="component" value="Unassembled WGS sequence"/>
</dbReference>
<proteinExistence type="predicted"/>
<feature type="compositionally biased region" description="Polar residues" evidence="1">
    <location>
        <begin position="124"/>
        <end position="133"/>
    </location>
</feature>
<keyword evidence="2" id="KW-0732">Signal</keyword>
<dbReference type="RefSeq" id="WP_026990416.1">
    <property type="nucleotide sequence ID" value="NZ_AUGP01000017.1"/>
</dbReference>
<evidence type="ECO:0000313" key="3">
    <source>
        <dbReference type="EMBL" id="KGO94302.1"/>
    </source>
</evidence>
<feature type="signal peptide" evidence="2">
    <location>
        <begin position="1"/>
        <end position="25"/>
    </location>
</feature>
<feature type="compositionally biased region" description="Gly residues" evidence="1">
    <location>
        <begin position="141"/>
        <end position="153"/>
    </location>
</feature>
<evidence type="ECO:0000313" key="4">
    <source>
        <dbReference type="Proteomes" id="UP000030111"/>
    </source>
</evidence>
<feature type="chain" id="PRO_5002003483" description="Lipoprotein" evidence="2">
    <location>
        <begin position="26"/>
        <end position="169"/>
    </location>
</feature>